<feature type="transmembrane region" description="Helical" evidence="6">
    <location>
        <begin position="202"/>
        <end position="225"/>
    </location>
</feature>
<dbReference type="InterPro" id="IPR001851">
    <property type="entry name" value="ABC_transp_permease"/>
</dbReference>
<reference evidence="7 8" key="1">
    <citation type="submission" date="2022-04" db="EMBL/GenBank/DDBJ databases">
        <authorList>
            <person name="Ye Y.-Q."/>
            <person name="Du Z.-J."/>
        </authorList>
    </citation>
    <scope>NUCLEOTIDE SEQUENCE [LARGE SCALE GENOMIC DNA]</scope>
    <source>
        <strain evidence="7 8">A6E488</strain>
    </source>
</reference>
<protein>
    <submittedName>
        <fullName evidence="7">Branched-chain amino acid ABC transporter permease</fullName>
    </submittedName>
</protein>
<feature type="transmembrane region" description="Helical" evidence="6">
    <location>
        <begin position="85"/>
        <end position="105"/>
    </location>
</feature>
<evidence type="ECO:0000256" key="3">
    <source>
        <dbReference type="ARBA" id="ARBA00022692"/>
    </source>
</evidence>
<evidence type="ECO:0000256" key="5">
    <source>
        <dbReference type="ARBA" id="ARBA00023136"/>
    </source>
</evidence>
<gene>
    <name evidence="7" type="ORF">MUB46_23275</name>
</gene>
<dbReference type="PANTHER" id="PTHR30482:SF10">
    <property type="entry name" value="HIGH-AFFINITY BRANCHED-CHAIN AMINO ACID TRANSPORT PROTEIN BRAE"/>
    <property type="match status" value="1"/>
</dbReference>
<name>A0AAW5R6P7_9HYPH</name>
<dbReference type="PANTHER" id="PTHR30482">
    <property type="entry name" value="HIGH-AFFINITY BRANCHED-CHAIN AMINO ACID TRANSPORT SYSTEM PERMEASE"/>
    <property type="match status" value="1"/>
</dbReference>
<comment type="subcellular location">
    <subcellularLocation>
        <location evidence="1">Cell membrane</location>
        <topology evidence="1">Multi-pass membrane protein</topology>
    </subcellularLocation>
</comment>
<keyword evidence="8" id="KW-1185">Reference proteome</keyword>
<proteinExistence type="predicted"/>
<dbReference type="CDD" id="cd06581">
    <property type="entry name" value="TM_PBP1_LivM_like"/>
    <property type="match status" value="1"/>
</dbReference>
<dbReference type="RefSeq" id="WP_261618377.1">
    <property type="nucleotide sequence ID" value="NZ_JALIDZ010000015.1"/>
</dbReference>
<dbReference type="GO" id="GO:0015658">
    <property type="term" value="F:branched-chain amino acid transmembrane transporter activity"/>
    <property type="evidence" value="ECO:0007669"/>
    <property type="project" value="InterPro"/>
</dbReference>
<evidence type="ECO:0000256" key="1">
    <source>
        <dbReference type="ARBA" id="ARBA00004651"/>
    </source>
</evidence>
<dbReference type="Pfam" id="PF02653">
    <property type="entry name" value="BPD_transp_2"/>
    <property type="match status" value="1"/>
</dbReference>
<feature type="transmembrane region" description="Helical" evidence="6">
    <location>
        <begin position="60"/>
        <end position="79"/>
    </location>
</feature>
<organism evidence="7 8">
    <name type="scientific">Microbaculum marinisediminis</name>
    <dbReference type="NCBI Taxonomy" id="2931392"/>
    <lineage>
        <taxon>Bacteria</taxon>
        <taxon>Pseudomonadati</taxon>
        <taxon>Pseudomonadota</taxon>
        <taxon>Alphaproteobacteria</taxon>
        <taxon>Hyphomicrobiales</taxon>
        <taxon>Tepidamorphaceae</taxon>
        <taxon>Microbaculum</taxon>
    </lineage>
</organism>
<dbReference type="InterPro" id="IPR043428">
    <property type="entry name" value="LivM-like"/>
</dbReference>
<keyword evidence="4 6" id="KW-1133">Transmembrane helix</keyword>
<accession>A0AAW5R6P7</accession>
<feature type="transmembrane region" description="Helical" evidence="6">
    <location>
        <begin position="279"/>
        <end position="300"/>
    </location>
</feature>
<evidence type="ECO:0000256" key="2">
    <source>
        <dbReference type="ARBA" id="ARBA00022475"/>
    </source>
</evidence>
<feature type="transmembrane region" description="Helical" evidence="6">
    <location>
        <begin position="231"/>
        <end position="249"/>
    </location>
</feature>
<keyword evidence="3 6" id="KW-0812">Transmembrane</keyword>
<feature type="transmembrane region" description="Helical" evidence="6">
    <location>
        <begin position="152"/>
        <end position="171"/>
    </location>
</feature>
<feature type="transmembrane region" description="Helical" evidence="6">
    <location>
        <begin position="112"/>
        <end position="132"/>
    </location>
</feature>
<comment type="caution">
    <text evidence="7">The sequence shown here is derived from an EMBL/GenBank/DDBJ whole genome shotgun (WGS) entry which is preliminary data.</text>
</comment>
<feature type="transmembrane region" description="Helical" evidence="6">
    <location>
        <begin position="256"/>
        <end position="273"/>
    </location>
</feature>
<evidence type="ECO:0000256" key="4">
    <source>
        <dbReference type="ARBA" id="ARBA00022989"/>
    </source>
</evidence>
<dbReference type="GO" id="GO:0005886">
    <property type="term" value="C:plasma membrane"/>
    <property type="evidence" value="ECO:0007669"/>
    <property type="project" value="UniProtKB-SubCell"/>
</dbReference>
<evidence type="ECO:0000313" key="8">
    <source>
        <dbReference type="Proteomes" id="UP001320898"/>
    </source>
</evidence>
<dbReference type="EMBL" id="JALIDZ010000015">
    <property type="protein sequence ID" value="MCT8974789.1"/>
    <property type="molecule type" value="Genomic_DNA"/>
</dbReference>
<keyword evidence="2" id="KW-1003">Cell membrane</keyword>
<feature type="transmembrane region" description="Helical" evidence="6">
    <location>
        <begin position="9"/>
        <end position="28"/>
    </location>
</feature>
<evidence type="ECO:0000313" key="7">
    <source>
        <dbReference type="EMBL" id="MCT8974789.1"/>
    </source>
</evidence>
<keyword evidence="5 6" id="KW-0472">Membrane</keyword>
<dbReference type="AlphaFoldDB" id="A0AAW5R6P7"/>
<feature type="transmembrane region" description="Helical" evidence="6">
    <location>
        <begin position="34"/>
        <end position="53"/>
    </location>
</feature>
<dbReference type="Proteomes" id="UP001320898">
    <property type="component" value="Unassembled WGS sequence"/>
</dbReference>
<sequence>MNRPEPHEIGVGLLAALAFAGIACLPLFDDGYYLSLGVNIVMYAALCTAWTLFSGPTHYISLATAAFFGIGTYTVGIGIDTLPFWLLVAIAAVLSGFVAALVGLATLRLSGVYFVIFTLGLAELIRQIVTWVQTNFTTGIGLYVFTDFTETHIFWMLLALTAAIFLTGWAINRSRLGFAMRIIGNDETVAAHVGIDTARAKVLLFVVSGAFIGVVGAILAPRFAYIEPPSAFNPMISFQVVIMALLGGTRRLWGPLVGVIPFTIVFDAVSAQFPNHTSILMGLAFLAVVYLIPNGITGWIETAYARLRGGAAQPAGKTRWIA</sequence>
<dbReference type="PROSITE" id="PS51257">
    <property type="entry name" value="PROKAR_LIPOPROTEIN"/>
    <property type="match status" value="1"/>
</dbReference>
<evidence type="ECO:0000256" key="6">
    <source>
        <dbReference type="SAM" id="Phobius"/>
    </source>
</evidence>